<comment type="subcellular location">
    <subcellularLocation>
        <location evidence="1">Membrane</location>
        <topology evidence="1">Multi-pass membrane protein</topology>
    </subcellularLocation>
</comment>
<feature type="region of interest" description="Disordered" evidence="5">
    <location>
        <begin position="199"/>
        <end position="218"/>
    </location>
</feature>
<dbReference type="Pfam" id="PF01544">
    <property type="entry name" value="CorA"/>
    <property type="match status" value="1"/>
</dbReference>
<keyword evidence="4 6" id="KW-0472">Membrane</keyword>
<evidence type="ECO:0000313" key="8">
    <source>
        <dbReference type="Proteomes" id="UP001174936"/>
    </source>
</evidence>
<comment type="caution">
    <text evidence="7">The sequence shown here is derived from an EMBL/GenBank/DDBJ whole genome shotgun (WGS) entry which is preliminary data.</text>
</comment>
<reference evidence="7" key="1">
    <citation type="submission" date="2023-06" db="EMBL/GenBank/DDBJ databases">
        <title>Genome-scale phylogeny and comparative genomics of the fungal order Sordariales.</title>
        <authorList>
            <consortium name="Lawrence Berkeley National Laboratory"/>
            <person name="Hensen N."/>
            <person name="Bonometti L."/>
            <person name="Westerberg I."/>
            <person name="Brannstrom I.O."/>
            <person name="Guillou S."/>
            <person name="Cros-Aarteil S."/>
            <person name="Calhoun S."/>
            <person name="Haridas S."/>
            <person name="Kuo A."/>
            <person name="Mondo S."/>
            <person name="Pangilinan J."/>
            <person name="Riley R."/>
            <person name="Labutti K."/>
            <person name="Andreopoulos B."/>
            <person name="Lipzen A."/>
            <person name="Chen C."/>
            <person name="Yanf M."/>
            <person name="Daum C."/>
            <person name="Ng V."/>
            <person name="Clum A."/>
            <person name="Steindorff A."/>
            <person name="Ohm R."/>
            <person name="Martin F."/>
            <person name="Silar P."/>
            <person name="Natvig D."/>
            <person name="Lalanne C."/>
            <person name="Gautier V."/>
            <person name="Ament-Velasquez S.L."/>
            <person name="Kruys A."/>
            <person name="Hutchinson M.I."/>
            <person name="Powell A.J."/>
            <person name="Barry K."/>
            <person name="Miller A.N."/>
            <person name="Grigoriev I.V."/>
            <person name="Debuchy R."/>
            <person name="Gladieux P."/>
            <person name="Thoren M.H."/>
            <person name="Johannesson H."/>
        </authorList>
    </citation>
    <scope>NUCLEOTIDE SEQUENCE</scope>
    <source>
        <strain evidence="7">SMH2532-1</strain>
    </source>
</reference>
<evidence type="ECO:0000256" key="5">
    <source>
        <dbReference type="SAM" id="MobiDB-lite"/>
    </source>
</evidence>
<gene>
    <name evidence="7" type="ORF">B0T16DRAFT_235601</name>
</gene>
<accession>A0AA40CHU7</accession>
<evidence type="ECO:0000256" key="2">
    <source>
        <dbReference type="ARBA" id="ARBA00022692"/>
    </source>
</evidence>
<feature type="compositionally biased region" description="Polar residues" evidence="5">
    <location>
        <begin position="951"/>
        <end position="960"/>
    </location>
</feature>
<dbReference type="EMBL" id="JAULSV010000007">
    <property type="protein sequence ID" value="KAK0638992.1"/>
    <property type="molecule type" value="Genomic_DNA"/>
</dbReference>
<evidence type="ECO:0000256" key="3">
    <source>
        <dbReference type="ARBA" id="ARBA00022989"/>
    </source>
</evidence>
<name>A0AA40CHU7_9PEZI</name>
<dbReference type="Proteomes" id="UP001174936">
    <property type="component" value="Unassembled WGS sequence"/>
</dbReference>
<dbReference type="PANTHER" id="PTHR47685:SF1">
    <property type="entry name" value="MAGNESIUM TRANSPORT PROTEIN CORA"/>
    <property type="match status" value="1"/>
</dbReference>
<feature type="compositionally biased region" description="Basic residues" evidence="5">
    <location>
        <begin position="1236"/>
        <end position="1247"/>
    </location>
</feature>
<evidence type="ECO:0000256" key="1">
    <source>
        <dbReference type="ARBA" id="ARBA00004141"/>
    </source>
</evidence>
<feature type="compositionally biased region" description="Basic and acidic residues" evidence="5">
    <location>
        <begin position="1184"/>
        <end position="1204"/>
    </location>
</feature>
<dbReference type="PANTHER" id="PTHR47685">
    <property type="entry name" value="MAGNESIUM TRANSPORT PROTEIN CORA"/>
    <property type="match status" value="1"/>
</dbReference>
<dbReference type="InterPro" id="IPR002523">
    <property type="entry name" value="MgTranspt_CorA/ZnTranspt_ZntB"/>
</dbReference>
<evidence type="ECO:0008006" key="9">
    <source>
        <dbReference type="Google" id="ProtNLM"/>
    </source>
</evidence>
<evidence type="ECO:0000313" key="7">
    <source>
        <dbReference type="EMBL" id="KAK0638992.1"/>
    </source>
</evidence>
<proteinExistence type="predicted"/>
<evidence type="ECO:0000256" key="4">
    <source>
        <dbReference type="ARBA" id="ARBA00023136"/>
    </source>
</evidence>
<dbReference type="InterPro" id="IPR050829">
    <property type="entry name" value="CorA_MIT"/>
</dbReference>
<dbReference type="SUPFAM" id="SSF144083">
    <property type="entry name" value="Magnesium transport protein CorA, transmembrane region"/>
    <property type="match status" value="1"/>
</dbReference>
<feature type="compositionally biased region" description="Acidic residues" evidence="5">
    <location>
        <begin position="934"/>
        <end position="944"/>
    </location>
</feature>
<feature type="compositionally biased region" description="Basic and acidic residues" evidence="5">
    <location>
        <begin position="144"/>
        <end position="154"/>
    </location>
</feature>
<keyword evidence="8" id="KW-1185">Reference proteome</keyword>
<organism evidence="7 8">
    <name type="scientific">Cercophora newfieldiana</name>
    <dbReference type="NCBI Taxonomy" id="92897"/>
    <lineage>
        <taxon>Eukaryota</taxon>
        <taxon>Fungi</taxon>
        <taxon>Dikarya</taxon>
        <taxon>Ascomycota</taxon>
        <taxon>Pezizomycotina</taxon>
        <taxon>Sordariomycetes</taxon>
        <taxon>Sordariomycetidae</taxon>
        <taxon>Sordariales</taxon>
        <taxon>Lasiosphaeriaceae</taxon>
        <taxon>Cercophora</taxon>
    </lineage>
</organism>
<feature type="region of interest" description="Disordered" evidence="5">
    <location>
        <begin position="144"/>
        <end position="164"/>
    </location>
</feature>
<dbReference type="InterPro" id="IPR045863">
    <property type="entry name" value="CorA_TM1_TM2"/>
</dbReference>
<feature type="transmembrane region" description="Helical" evidence="6">
    <location>
        <begin position="1130"/>
        <end position="1148"/>
    </location>
</feature>
<feature type="region of interest" description="Disordered" evidence="5">
    <location>
        <begin position="1"/>
        <end position="29"/>
    </location>
</feature>
<feature type="transmembrane region" description="Helical" evidence="6">
    <location>
        <begin position="1102"/>
        <end position="1123"/>
    </location>
</feature>
<feature type="compositionally biased region" description="Polar residues" evidence="5">
    <location>
        <begin position="1273"/>
        <end position="1298"/>
    </location>
</feature>
<feature type="transmembrane region" description="Helical" evidence="6">
    <location>
        <begin position="1060"/>
        <end position="1082"/>
    </location>
</feature>
<feature type="region of interest" description="Disordered" evidence="5">
    <location>
        <begin position="918"/>
        <end position="984"/>
    </location>
</feature>
<feature type="compositionally biased region" description="Basic and acidic residues" evidence="5">
    <location>
        <begin position="962"/>
        <end position="983"/>
    </location>
</feature>
<sequence>MGRLSVKSPAMSPRSSVDRQSAKQPLTMGRVRQATIDHDGDPTCLSALPHIPNADRDSLFQHYLGCLEFHQRADFLDENNEFWTQQVRDELDKLKAGDPTADQESLRDRAKVSVRKNIQALAVSLEAQYKRTVVLRRALSRENPSDLTEWKPDAPGDDNAEPSSFVGYIDKSRRKWRDSDEYKAGMIEVQKWRSKHGLPVDQVIDPSGETQGKMKEAGRAKVQEIVGELRGHDSMTEKITGYDLERDVNAYLIQYTRQNSTDAKSKTTLSDPKMRHLPVNSYEEDLKDVRFKGKFPDQRLSIDLLLKSAQLDPGASEWQDILPKDSDDVEANRNILSKANCDKKDPTRMRYLHIPANNMEWVEAAIAGYYGDKHPALRPGHRDVPPTTKTQMLLRPQFWRGQLHGARSGVVHARYMRPLCERISSTVHEIEDNPNNIVLFMPYMHWETDRMRNSVAKMVDDQSYQQILKQEQNDLKAKNTRIAKRAEVTDRTKQIKHGDADPIDHLKILLKVESTKQKLDRSLTGLVPRFTKLSPGGIEVEGDGHLRVNSERPLGQYLIDAARLYEAMSTFRDKRMIEKYLYNNPPLHPRRTLDQSHYWTLKTTKARDRDQVVYRGTNINLDLCHKFRKVPVPKKTEEETEGKVEEKAEGETDEKPILERLKLIFSEHDPSEAISQDGTVQGVGEKTGEAQKSRFRWPLWGQTKCEHARWQWIGHWSKTDEHGCEHCTSEIKKISKLIMVDQLWMWVLDEQTIITSFPRRYGYNKYDLHGIHKSIRNSLRLANARKNQIRSIFDVALIILDECSNTFFDRTKTHDSQPQVMDIFSEAIGDVTNKHTISFQHVWHWTQKASTVYRSKPKHGETSDLHVPLLDIHPEGKLQREVKDILDELDIMINITRRQRELIRRFCKHVENILDPEGRWRHGTEDQSLAQVDNESEDEADPPPEEYSKAPDTSPQNGTVNDKIDEEQKKKEAKERAHKERLRDRKRRKNHLDWFRMQSQDLLSEVGDRIEELEGLRESAKSTAQSVNDLLSLKQQQASVVQAWESVNQAEEAVRQGRSIMMFTIITIVFLPLSFMSSIFGMNNVDFEDDKNTWTLSEQLRLMFPISIGIMAVSLIFAFHGLFRASIWSAYTYAVTWVAVHTGLYHLWLEYGSKNFHSASLMRGTEEKVHELKEEVRKARRRKKAEEYARKLSKTADAEGEPKADETVGVVFANGATNGAANGAPKTASIGSTQRSRWRKVWHRRRRGAAEKREDKTESGHQAATPILGSRARSLQSNQAQSPQTRSPQARSRAQSVTFADGVGQVRDIHAGTPNIV</sequence>
<evidence type="ECO:0000256" key="6">
    <source>
        <dbReference type="SAM" id="Phobius"/>
    </source>
</evidence>
<keyword evidence="3 6" id="KW-1133">Transmembrane helix</keyword>
<dbReference type="Gene3D" id="1.20.58.340">
    <property type="entry name" value="Magnesium transport protein CorA, transmembrane region"/>
    <property type="match status" value="1"/>
</dbReference>
<feature type="compositionally biased region" description="Basic and acidic residues" evidence="5">
    <location>
        <begin position="1248"/>
        <end position="1259"/>
    </location>
</feature>
<keyword evidence="2 6" id="KW-0812">Transmembrane</keyword>
<dbReference type="GO" id="GO:0016020">
    <property type="term" value="C:membrane"/>
    <property type="evidence" value="ECO:0007669"/>
    <property type="project" value="UniProtKB-SubCell"/>
</dbReference>
<protein>
    <recommendedName>
        <fullName evidence="9">Ankyrin repeat protein</fullName>
    </recommendedName>
</protein>
<feature type="region of interest" description="Disordered" evidence="5">
    <location>
        <begin position="1183"/>
        <end position="1204"/>
    </location>
</feature>
<feature type="region of interest" description="Disordered" evidence="5">
    <location>
        <begin position="1216"/>
        <end position="1301"/>
    </location>
</feature>
<dbReference type="GO" id="GO:0046873">
    <property type="term" value="F:metal ion transmembrane transporter activity"/>
    <property type="evidence" value="ECO:0007669"/>
    <property type="project" value="InterPro"/>
</dbReference>